<evidence type="ECO:0000313" key="7">
    <source>
        <dbReference type="EMBL" id="AXI03141.1"/>
    </source>
</evidence>
<keyword evidence="4" id="KW-0862">Zinc</keyword>
<reference evidence="7 8" key="1">
    <citation type="submission" date="2018-07" db="EMBL/GenBank/DDBJ databases">
        <title>Genome sequencing of Moraxellaceae gen. HYN0046.</title>
        <authorList>
            <person name="Kim M."/>
            <person name="Yi H."/>
        </authorList>
    </citation>
    <scope>NUCLEOTIDE SEQUENCE [LARGE SCALE GENOMIC DNA]</scope>
    <source>
        <strain evidence="7 8">HYN0046</strain>
    </source>
</reference>
<accession>A0A345P782</accession>
<evidence type="ECO:0000256" key="1">
    <source>
        <dbReference type="ARBA" id="ARBA00001947"/>
    </source>
</evidence>
<sequence length="259" mass="28900">MTYATLPALFISHGSPMMAVDAGQASDAMFRLSNNLPQPNAIVVVSAHWLSDTLEISTAMRPETWHDFSGFPPELYQIRYPAAGSPALAERIIHILDLAGITAHGNALRPRDHGVWAPLRHLYPDANIPVVQISIPTHYSPAQLRDLGRALVSLRGQQILLIGSGSITHNLRALSFRDPHAMPEDWAKNFKNWMIQKLGSHSYDDVLNWKNEAPYAKQNHPTDEHLLPLFFTMGAGERFNVVHSSFSMGSLGMDIYRFD</sequence>
<organism evidence="7 8">
    <name type="scientific">Aquirhabdus parva</name>
    <dbReference type="NCBI Taxonomy" id="2283318"/>
    <lineage>
        <taxon>Bacteria</taxon>
        <taxon>Pseudomonadati</taxon>
        <taxon>Pseudomonadota</taxon>
        <taxon>Gammaproteobacteria</taxon>
        <taxon>Moraxellales</taxon>
        <taxon>Moraxellaceae</taxon>
        <taxon>Aquirhabdus</taxon>
    </lineage>
</organism>
<evidence type="ECO:0000313" key="8">
    <source>
        <dbReference type="Proteomes" id="UP000253940"/>
    </source>
</evidence>
<keyword evidence="8" id="KW-1185">Reference proteome</keyword>
<dbReference type="RefSeq" id="WP_114899251.1">
    <property type="nucleotide sequence ID" value="NZ_CP031222.1"/>
</dbReference>
<comment type="similarity">
    <text evidence="2">Belongs to the DODA-type extradiol aromatic ring-opening dioxygenase family.</text>
</comment>
<evidence type="ECO:0000256" key="3">
    <source>
        <dbReference type="ARBA" id="ARBA00022723"/>
    </source>
</evidence>
<evidence type="ECO:0000259" key="6">
    <source>
        <dbReference type="Pfam" id="PF02900"/>
    </source>
</evidence>
<dbReference type="Proteomes" id="UP000253940">
    <property type="component" value="Chromosome"/>
</dbReference>
<protein>
    <submittedName>
        <fullName evidence="7">Dioxygenase</fullName>
    </submittedName>
</protein>
<dbReference type="SUPFAM" id="SSF53213">
    <property type="entry name" value="LigB-like"/>
    <property type="match status" value="1"/>
</dbReference>
<dbReference type="GO" id="GO:0016702">
    <property type="term" value="F:oxidoreductase activity, acting on single donors with incorporation of molecular oxygen, incorporation of two atoms of oxygen"/>
    <property type="evidence" value="ECO:0007669"/>
    <property type="project" value="UniProtKB-ARBA"/>
</dbReference>
<evidence type="ECO:0000256" key="2">
    <source>
        <dbReference type="ARBA" id="ARBA00007581"/>
    </source>
</evidence>
<dbReference type="EMBL" id="CP031222">
    <property type="protein sequence ID" value="AXI03141.1"/>
    <property type="molecule type" value="Genomic_DNA"/>
</dbReference>
<dbReference type="GO" id="GO:0008270">
    <property type="term" value="F:zinc ion binding"/>
    <property type="evidence" value="ECO:0007669"/>
    <property type="project" value="InterPro"/>
</dbReference>
<feature type="domain" description="Extradiol ring-cleavage dioxygenase class III enzyme subunit B" evidence="6">
    <location>
        <begin position="8"/>
        <end position="257"/>
    </location>
</feature>
<dbReference type="KEGG" id="mbah:HYN46_10000"/>
<dbReference type="Gene3D" id="3.40.830.10">
    <property type="entry name" value="LigB-like"/>
    <property type="match status" value="1"/>
</dbReference>
<dbReference type="CDD" id="cd07363">
    <property type="entry name" value="45_DOPA_Dioxygenase"/>
    <property type="match status" value="1"/>
</dbReference>
<dbReference type="InterPro" id="IPR014436">
    <property type="entry name" value="Extradiol_dOase_DODA"/>
</dbReference>
<evidence type="ECO:0000256" key="4">
    <source>
        <dbReference type="ARBA" id="ARBA00022833"/>
    </source>
</evidence>
<dbReference type="GO" id="GO:0008198">
    <property type="term" value="F:ferrous iron binding"/>
    <property type="evidence" value="ECO:0007669"/>
    <property type="project" value="InterPro"/>
</dbReference>
<comment type="cofactor">
    <cofactor evidence="1">
        <name>Zn(2+)</name>
        <dbReference type="ChEBI" id="CHEBI:29105"/>
    </cofactor>
</comment>
<dbReference type="Pfam" id="PF02900">
    <property type="entry name" value="LigB"/>
    <property type="match status" value="1"/>
</dbReference>
<dbReference type="OrthoDB" id="9790889at2"/>
<keyword evidence="5" id="KW-0560">Oxidoreductase</keyword>
<keyword evidence="7" id="KW-0223">Dioxygenase</keyword>
<dbReference type="PANTHER" id="PTHR30096:SF0">
    <property type="entry name" value="4,5-DOPA DIOXYGENASE EXTRADIOL-LIKE PROTEIN"/>
    <property type="match status" value="1"/>
</dbReference>
<gene>
    <name evidence="7" type="ORF">HYN46_10000</name>
</gene>
<dbReference type="InterPro" id="IPR004183">
    <property type="entry name" value="Xdiol_dOase_suB"/>
</dbReference>
<evidence type="ECO:0000256" key="5">
    <source>
        <dbReference type="ARBA" id="ARBA00023002"/>
    </source>
</evidence>
<name>A0A345P782_9GAMM</name>
<proteinExistence type="inferred from homology"/>
<dbReference type="AlphaFoldDB" id="A0A345P782"/>
<dbReference type="PIRSF" id="PIRSF006157">
    <property type="entry name" value="Doxgns_DODA"/>
    <property type="match status" value="1"/>
</dbReference>
<keyword evidence="3" id="KW-0479">Metal-binding</keyword>
<dbReference type="PANTHER" id="PTHR30096">
    <property type="entry name" value="4,5-DOPA DIOXYGENASE EXTRADIOL-LIKE PROTEIN"/>
    <property type="match status" value="1"/>
</dbReference>